<feature type="domain" description="Prepilin type IV endopeptidase peptidase" evidence="2">
    <location>
        <begin position="73"/>
        <end position="175"/>
    </location>
</feature>
<dbReference type="GO" id="GO:0016020">
    <property type="term" value="C:membrane"/>
    <property type="evidence" value="ECO:0007669"/>
    <property type="project" value="InterPro"/>
</dbReference>
<dbReference type="Pfam" id="PF01478">
    <property type="entry name" value="Peptidase_A24"/>
    <property type="match status" value="1"/>
</dbReference>
<accession>A0AB38NY52</accession>
<dbReference type="GO" id="GO:0004190">
    <property type="term" value="F:aspartic-type endopeptidase activity"/>
    <property type="evidence" value="ECO:0007669"/>
    <property type="project" value="InterPro"/>
</dbReference>
<proteinExistence type="predicted"/>
<gene>
    <name evidence="3" type="ORF">EcCFBP13530_22840</name>
</gene>
<feature type="transmembrane region" description="Helical" evidence="1">
    <location>
        <begin position="147"/>
        <end position="175"/>
    </location>
</feature>
<dbReference type="EMBL" id="QGAL01000013">
    <property type="protein sequence ID" value="TKK13641.1"/>
    <property type="molecule type" value="Genomic_DNA"/>
</dbReference>
<dbReference type="InterPro" id="IPR000045">
    <property type="entry name" value="Prepilin_IV_endopep_pep"/>
</dbReference>
<keyword evidence="1" id="KW-0472">Membrane</keyword>
<dbReference type="AlphaFoldDB" id="A0AB38NY52"/>
<comment type="caution">
    <text evidence="3">The sequence shown here is derived from an EMBL/GenBank/DDBJ whole genome shotgun (WGS) entry which is preliminary data.</text>
</comment>
<protein>
    <recommendedName>
        <fullName evidence="2">Prepilin type IV endopeptidase peptidase domain-containing protein</fullName>
    </recommendedName>
</protein>
<evidence type="ECO:0000313" key="3">
    <source>
        <dbReference type="EMBL" id="TKK13641.1"/>
    </source>
</evidence>
<keyword evidence="1" id="KW-0812">Transmembrane</keyword>
<dbReference type="Proteomes" id="UP000306327">
    <property type="component" value="Unassembled WGS sequence"/>
</dbReference>
<organism evidence="3 4">
    <name type="scientific">Enterobacter cancerogenus</name>
    <dbReference type="NCBI Taxonomy" id="69218"/>
    <lineage>
        <taxon>Bacteria</taxon>
        <taxon>Pseudomonadati</taxon>
        <taxon>Pseudomonadota</taxon>
        <taxon>Gammaproteobacteria</taxon>
        <taxon>Enterobacterales</taxon>
        <taxon>Enterobacteriaceae</taxon>
        <taxon>Enterobacter</taxon>
        <taxon>Enterobacter cloacae complex</taxon>
    </lineage>
</organism>
<feature type="transmembrane region" description="Helical" evidence="1">
    <location>
        <begin position="182"/>
        <end position="203"/>
    </location>
</feature>
<evidence type="ECO:0000256" key="1">
    <source>
        <dbReference type="SAM" id="Phobius"/>
    </source>
</evidence>
<reference evidence="3 4" key="1">
    <citation type="journal article" date="2019" name="Sci. Rep.">
        <title>Differences in resource use lead to coexistence of seed-transmitted microbial populations.</title>
        <authorList>
            <person name="Torres-Cortes G."/>
            <person name="Garcia B.J."/>
            <person name="Compant S."/>
            <person name="Rezki S."/>
            <person name="Jones P."/>
            <person name="Preveaux A."/>
            <person name="Briand M."/>
            <person name="Roulet A."/>
            <person name="Bouchez O."/>
            <person name="Jacobson D."/>
            <person name="Barret M."/>
        </authorList>
    </citation>
    <scope>NUCLEOTIDE SEQUENCE [LARGE SCALE GENOMIC DNA]</scope>
    <source>
        <strain evidence="3 4">CFBP13530</strain>
    </source>
</reference>
<evidence type="ECO:0000259" key="2">
    <source>
        <dbReference type="Pfam" id="PF01478"/>
    </source>
</evidence>
<feature type="transmembrane region" description="Helical" evidence="1">
    <location>
        <begin position="44"/>
        <end position="63"/>
    </location>
</feature>
<name>A0AB38NY52_9ENTR</name>
<feature type="transmembrane region" description="Helical" evidence="1">
    <location>
        <begin position="68"/>
        <end position="83"/>
    </location>
</feature>
<keyword evidence="1" id="KW-1133">Transmembrane helix</keyword>
<feature type="transmembrane region" description="Helical" evidence="1">
    <location>
        <begin position="118"/>
        <end position="135"/>
    </location>
</feature>
<dbReference type="Gene3D" id="1.20.120.1220">
    <property type="match status" value="1"/>
</dbReference>
<feature type="transmembrane region" description="Helical" evidence="1">
    <location>
        <begin position="7"/>
        <end position="24"/>
    </location>
</feature>
<evidence type="ECO:0000313" key="4">
    <source>
        <dbReference type="Proteomes" id="UP000306327"/>
    </source>
</evidence>
<sequence>MILYLSVICLFAYMLSITFPAIYLKEKQNTLEQSEILLHESDDVGQFPILAIAMFIVPVLIYYLSENMLLSSFCFVLSVVAYTDLSARWVPDLMIYLLLVLAMLSLRTTDLVMSLWSVLFYLMPAALFSAYGYIIKKEKWIASGDYYIFPAIGLMLAPDYAAGLMLINLLVVLLLSRWVQKIPLVTVAYFTFTGCQTCILLGFI</sequence>